<evidence type="ECO:0000256" key="5">
    <source>
        <dbReference type="SAM" id="SignalP"/>
    </source>
</evidence>
<keyword evidence="7" id="KW-1185">Reference proteome</keyword>
<evidence type="ECO:0000256" key="1">
    <source>
        <dbReference type="ARBA" id="ARBA00004613"/>
    </source>
</evidence>
<dbReference type="GeneID" id="102994902"/>
<evidence type="ECO:0000259" key="6">
    <source>
        <dbReference type="Pfam" id="PF24031"/>
    </source>
</evidence>
<evidence type="ECO:0000313" key="7">
    <source>
        <dbReference type="Proteomes" id="UP000248484"/>
    </source>
</evidence>
<reference evidence="8" key="1">
    <citation type="submission" date="2025-08" db="UniProtKB">
        <authorList>
            <consortium name="RefSeq"/>
        </authorList>
    </citation>
    <scope>IDENTIFICATION</scope>
    <source>
        <tissue evidence="8">Muscle</tissue>
    </source>
</reference>
<sequence>MAPRLVLVLTLTFWVGCSLCCGREAAPTQPRVRCQASRYPIAVDCSWTLPPTPDSSRPTSFIATYRLGVAAHGESWPCLQQTPEATSCIIPDIQMFSMVPYVLNITAVHPRGVSSSFVPFVPEHVSE</sequence>
<dbReference type="FunFam" id="2.60.40.10:FF:001499">
    <property type="entry name" value="Interleukin-27 subunit beta"/>
    <property type="match status" value="1"/>
</dbReference>
<dbReference type="Pfam" id="PF24031">
    <property type="entry name" value="FN3_IL27B_N"/>
    <property type="match status" value="1"/>
</dbReference>
<dbReference type="SUPFAM" id="SSF49265">
    <property type="entry name" value="Fibronectin type III"/>
    <property type="match status" value="1"/>
</dbReference>
<protein>
    <submittedName>
        <fullName evidence="8">Interleukin-27 subunit beta isoform X2</fullName>
    </submittedName>
</protein>
<feature type="domain" description="IL27B N-terminal Fn3" evidence="6">
    <location>
        <begin position="30"/>
        <end position="120"/>
    </location>
</feature>
<dbReference type="Gene3D" id="2.60.40.10">
    <property type="entry name" value="Immunoglobulins"/>
    <property type="match status" value="1"/>
</dbReference>
<dbReference type="InterPro" id="IPR013783">
    <property type="entry name" value="Ig-like_fold"/>
</dbReference>
<dbReference type="RefSeq" id="XP_028343096.1">
    <property type="nucleotide sequence ID" value="XM_028487295.2"/>
</dbReference>
<keyword evidence="3" id="KW-0964">Secreted</keyword>
<evidence type="ECO:0000256" key="3">
    <source>
        <dbReference type="ARBA" id="ARBA00022525"/>
    </source>
</evidence>
<dbReference type="Proteomes" id="UP000248484">
    <property type="component" value="Unplaced"/>
</dbReference>
<name>A0A455BGK9_PHYMC</name>
<keyword evidence="5" id="KW-0732">Signal</keyword>
<dbReference type="InterPro" id="IPR036116">
    <property type="entry name" value="FN3_sf"/>
</dbReference>
<dbReference type="PANTHER" id="PTHR48483">
    <property type="entry name" value="INTERLEUKIN-27 SUBUNIT BETA"/>
    <property type="match status" value="1"/>
</dbReference>
<dbReference type="GO" id="GO:0005576">
    <property type="term" value="C:extracellular region"/>
    <property type="evidence" value="ECO:0007669"/>
    <property type="project" value="UniProtKB-SubCell"/>
</dbReference>
<keyword evidence="4" id="KW-0677">Repeat</keyword>
<comment type="similarity">
    <text evidence="2">Belongs to the type I cytokine receptor family. Type 3 subfamily.</text>
</comment>
<feature type="signal peptide" evidence="5">
    <location>
        <begin position="1"/>
        <end position="20"/>
    </location>
</feature>
<comment type="subcellular location">
    <subcellularLocation>
        <location evidence="1">Secreted</location>
    </subcellularLocation>
</comment>
<accession>A0A455BGK9</accession>
<evidence type="ECO:0000256" key="4">
    <source>
        <dbReference type="ARBA" id="ARBA00022737"/>
    </source>
</evidence>
<dbReference type="AlphaFoldDB" id="A0A455BGK9"/>
<proteinExistence type="inferred from homology"/>
<dbReference type="PANTHER" id="PTHR48483:SF2">
    <property type="entry name" value="INTERLEUKIN-27 SUBUNIT BETA"/>
    <property type="match status" value="1"/>
</dbReference>
<dbReference type="PROSITE" id="PS51257">
    <property type="entry name" value="PROKAR_LIPOPROTEIN"/>
    <property type="match status" value="1"/>
</dbReference>
<organism evidence="7 8">
    <name type="scientific">Physeter macrocephalus</name>
    <name type="common">Sperm whale</name>
    <name type="synonym">Physeter catodon</name>
    <dbReference type="NCBI Taxonomy" id="9755"/>
    <lineage>
        <taxon>Eukaryota</taxon>
        <taxon>Metazoa</taxon>
        <taxon>Chordata</taxon>
        <taxon>Craniata</taxon>
        <taxon>Vertebrata</taxon>
        <taxon>Euteleostomi</taxon>
        <taxon>Mammalia</taxon>
        <taxon>Eutheria</taxon>
        <taxon>Laurasiatheria</taxon>
        <taxon>Artiodactyla</taxon>
        <taxon>Whippomorpha</taxon>
        <taxon>Cetacea</taxon>
        <taxon>Odontoceti</taxon>
        <taxon>Physeteridae</taxon>
        <taxon>Physeter</taxon>
    </lineage>
</organism>
<dbReference type="InterPro" id="IPR056621">
    <property type="entry name" value="FN3_IL27B_N"/>
</dbReference>
<gene>
    <name evidence="8" type="primary">LOC102994902</name>
</gene>
<evidence type="ECO:0000313" key="8">
    <source>
        <dbReference type="RefSeq" id="XP_028343096.1"/>
    </source>
</evidence>
<dbReference type="InterPro" id="IPR053073">
    <property type="entry name" value="IL11/IL27_subunit_beta"/>
</dbReference>
<feature type="chain" id="PRO_5019750977" evidence="5">
    <location>
        <begin position="21"/>
        <end position="127"/>
    </location>
</feature>
<evidence type="ECO:0000256" key="2">
    <source>
        <dbReference type="ARBA" id="ARBA00010890"/>
    </source>
</evidence>